<reference evidence="1 3" key="2">
    <citation type="journal article" date="2014" name="BMC Genomics">
        <title>An improved genome release (version Mt4.0) for the model legume Medicago truncatula.</title>
        <authorList>
            <person name="Tang H."/>
            <person name="Krishnakumar V."/>
            <person name="Bidwell S."/>
            <person name="Rosen B."/>
            <person name="Chan A."/>
            <person name="Zhou S."/>
            <person name="Gentzbittel L."/>
            <person name="Childs K.L."/>
            <person name="Yandell M."/>
            <person name="Gundlach H."/>
            <person name="Mayer K.F."/>
            <person name="Schwartz D.C."/>
            <person name="Town C.D."/>
        </authorList>
    </citation>
    <scope>GENOME REANNOTATION</scope>
    <source>
        <strain evidence="2 3">cv. Jemalong A17</strain>
    </source>
</reference>
<dbReference type="HOGENOM" id="CLU_2708562_0_0_1"/>
<accession>G7K6Z4</accession>
<dbReference type="EMBL" id="CM001221">
    <property type="protein sequence ID" value="AES96426.1"/>
    <property type="molecule type" value="Genomic_DNA"/>
</dbReference>
<proteinExistence type="predicted"/>
<protein>
    <submittedName>
        <fullName evidence="1 2">Uncharacterized protein</fullName>
    </submittedName>
</protein>
<evidence type="ECO:0000313" key="2">
    <source>
        <dbReference type="EnsemblPlants" id="AES96426"/>
    </source>
</evidence>
<dbReference type="AlphaFoldDB" id="G7K6Z4"/>
<dbReference type="EnsemblPlants" id="AES96426">
    <property type="protein sequence ID" value="AES96426"/>
    <property type="gene ID" value="MTR_5g037040"/>
</dbReference>
<evidence type="ECO:0000313" key="3">
    <source>
        <dbReference type="Proteomes" id="UP000002051"/>
    </source>
</evidence>
<organism evidence="1 3">
    <name type="scientific">Medicago truncatula</name>
    <name type="common">Barrel medic</name>
    <name type="synonym">Medicago tribuloides</name>
    <dbReference type="NCBI Taxonomy" id="3880"/>
    <lineage>
        <taxon>Eukaryota</taxon>
        <taxon>Viridiplantae</taxon>
        <taxon>Streptophyta</taxon>
        <taxon>Embryophyta</taxon>
        <taxon>Tracheophyta</taxon>
        <taxon>Spermatophyta</taxon>
        <taxon>Magnoliopsida</taxon>
        <taxon>eudicotyledons</taxon>
        <taxon>Gunneridae</taxon>
        <taxon>Pentapetalae</taxon>
        <taxon>rosids</taxon>
        <taxon>fabids</taxon>
        <taxon>Fabales</taxon>
        <taxon>Fabaceae</taxon>
        <taxon>Papilionoideae</taxon>
        <taxon>50 kb inversion clade</taxon>
        <taxon>NPAAA clade</taxon>
        <taxon>Hologalegina</taxon>
        <taxon>IRL clade</taxon>
        <taxon>Trifolieae</taxon>
        <taxon>Medicago</taxon>
    </lineage>
</organism>
<reference evidence="1 3" key="1">
    <citation type="journal article" date="2011" name="Nature">
        <title>The Medicago genome provides insight into the evolution of rhizobial symbioses.</title>
        <authorList>
            <person name="Young N.D."/>
            <person name="Debelle F."/>
            <person name="Oldroyd G.E."/>
            <person name="Geurts R."/>
            <person name="Cannon S.B."/>
            <person name="Udvardi M.K."/>
            <person name="Benedito V.A."/>
            <person name="Mayer K.F."/>
            <person name="Gouzy J."/>
            <person name="Schoof H."/>
            <person name="Van de Peer Y."/>
            <person name="Proost S."/>
            <person name="Cook D.R."/>
            <person name="Meyers B.C."/>
            <person name="Spannagl M."/>
            <person name="Cheung F."/>
            <person name="De Mita S."/>
            <person name="Krishnakumar V."/>
            <person name="Gundlach H."/>
            <person name="Zhou S."/>
            <person name="Mudge J."/>
            <person name="Bharti A.K."/>
            <person name="Murray J.D."/>
            <person name="Naoumkina M.A."/>
            <person name="Rosen B."/>
            <person name="Silverstein K.A."/>
            <person name="Tang H."/>
            <person name="Rombauts S."/>
            <person name="Zhao P.X."/>
            <person name="Zhou P."/>
            <person name="Barbe V."/>
            <person name="Bardou P."/>
            <person name="Bechner M."/>
            <person name="Bellec A."/>
            <person name="Berger A."/>
            <person name="Berges H."/>
            <person name="Bidwell S."/>
            <person name="Bisseling T."/>
            <person name="Choisne N."/>
            <person name="Couloux A."/>
            <person name="Denny R."/>
            <person name="Deshpande S."/>
            <person name="Dai X."/>
            <person name="Doyle J.J."/>
            <person name="Dudez A.M."/>
            <person name="Farmer A.D."/>
            <person name="Fouteau S."/>
            <person name="Franken C."/>
            <person name="Gibelin C."/>
            <person name="Gish J."/>
            <person name="Goldstein S."/>
            <person name="Gonzalez A.J."/>
            <person name="Green P.J."/>
            <person name="Hallab A."/>
            <person name="Hartog M."/>
            <person name="Hua A."/>
            <person name="Humphray S.J."/>
            <person name="Jeong D.H."/>
            <person name="Jing Y."/>
            <person name="Jocker A."/>
            <person name="Kenton S.M."/>
            <person name="Kim D.J."/>
            <person name="Klee K."/>
            <person name="Lai H."/>
            <person name="Lang C."/>
            <person name="Lin S."/>
            <person name="Macmil S.L."/>
            <person name="Magdelenat G."/>
            <person name="Matthews L."/>
            <person name="McCorrison J."/>
            <person name="Monaghan E.L."/>
            <person name="Mun J.H."/>
            <person name="Najar F.Z."/>
            <person name="Nicholson C."/>
            <person name="Noirot C."/>
            <person name="O'Bleness M."/>
            <person name="Paule C.R."/>
            <person name="Poulain J."/>
            <person name="Prion F."/>
            <person name="Qin B."/>
            <person name="Qu C."/>
            <person name="Retzel E.F."/>
            <person name="Riddle C."/>
            <person name="Sallet E."/>
            <person name="Samain S."/>
            <person name="Samson N."/>
            <person name="Sanders I."/>
            <person name="Saurat O."/>
            <person name="Scarpelli C."/>
            <person name="Schiex T."/>
            <person name="Segurens B."/>
            <person name="Severin A.J."/>
            <person name="Sherrier D.J."/>
            <person name="Shi R."/>
            <person name="Sims S."/>
            <person name="Singer S.R."/>
            <person name="Sinharoy S."/>
            <person name="Sterck L."/>
            <person name="Viollet A."/>
            <person name="Wang B.B."/>
            <person name="Wang K."/>
            <person name="Wang M."/>
            <person name="Wang X."/>
            <person name="Warfsmann J."/>
            <person name="Weissenbach J."/>
            <person name="White D.D."/>
            <person name="White J.D."/>
            <person name="Wiley G.B."/>
            <person name="Wincker P."/>
            <person name="Xing Y."/>
            <person name="Yang L."/>
            <person name="Yao Z."/>
            <person name="Ying F."/>
            <person name="Zhai J."/>
            <person name="Zhou L."/>
            <person name="Zuber A."/>
            <person name="Denarie J."/>
            <person name="Dixon R.A."/>
            <person name="May G.D."/>
            <person name="Schwartz D.C."/>
            <person name="Rogers J."/>
            <person name="Quetier F."/>
            <person name="Town C.D."/>
            <person name="Roe B.A."/>
        </authorList>
    </citation>
    <scope>NUCLEOTIDE SEQUENCE [LARGE SCALE GENOMIC DNA]</scope>
    <source>
        <strain evidence="1">A17</strain>
        <strain evidence="2 3">cv. Jemalong A17</strain>
    </source>
</reference>
<name>G7K6Z4_MEDTR</name>
<reference evidence="2" key="3">
    <citation type="submission" date="2015-04" db="UniProtKB">
        <authorList>
            <consortium name="EnsemblPlants"/>
        </authorList>
    </citation>
    <scope>IDENTIFICATION</scope>
    <source>
        <strain evidence="2">cv. Jemalong A17</strain>
    </source>
</reference>
<dbReference type="Proteomes" id="UP000002051">
    <property type="component" value="Chromosome 5"/>
</dbReference>
<gene>
    <name evidence="1" type="ordered locus">MTR_5g037040</name>
</gene>
<evidence type="ECO:0000313" key="1">
    <source>
        <dbReference type="EMBL" id="AES96426.1"/>
    </source>
</evidence>
<sequence>MLSRSRSYQGSGGDKIVVARGYIVLQGEVSVEFALRNTTTTNSNHICRISKLSVWRPFRVRSGVLGGYEKGHP</sequence>
<keyword evidence="3" id="KW-1185">Reference proteome</keyword>
<dbReference type="PaxDb" id="3880-AES96426"/>